<dbReference type="CDD" id="cd13401">
    <property type="entry name" value="Slt70-like"/>
    <property type="match status" value="1"/>
</dbReference>
<keyword evidence="1" id="KW-0732">Signal</keyword>
<reference evidence="3 4" key="1">
    <citation type="submission" date="2021-08" db="EMBL/GenBank/DDBJ databases">
        <title>Draft genome sequence of Spirulina subsalsa with high tolerance to salinity and hype-accumulation of phycocyanin.</title>
        <authorList>
            <person name="Pei H."/>
            <person name="Jiang L."/>
        </authorList>
    </citation>
    <scope>NUCLEOTIDE SEQUENCE [LARGE SCALE GENOMIC DNA]</scope>
    <source>
        <strain evidence="3 4">FACHB-351</strain>
    </source>
</reference>
<keyword evidence="4" id="KW-1185">Reference proteome</keyword>
<dbReference type="EMBL" id="JAIHOM010000202">
    <property type="protein sequence ID" value="MCW6038898.1"/>
    <property type="molecule type" value="Genomic_DNA"/>
</dbReference>
<evidence type="ECO:0000256" key="1">
    <source>
        <dbReference type="ARBA" id="ARBA00022729"/>
    </source>
</evidence>
<dbReference type="Gene3D" id="1.25.40.10">
    <property type="entry name" value="Tetratricopeptide repeat domain"/>
    <property type="match status" value="3"/>
</dbReference>
<dbReference type="SUPFAM" id="SSF48435">
    <property type="entry name" value="Bacterial muramidases"/>
    <property type="match status" value="1"/>
</dbReference>
<evidence type="ECO:0000313" key="3">
    <source>
        <dbReference type="EMBL" id="MCW6038898.1"/>
    </source>
</evidence>
<dbReference type="InterPro" id="IPR011990">
    <property type="entry name" value="TPR-like_helical_dom_sf"/>
</dbReference>
<dbReference type="InterPro" id="IPR019734">
    <property type="entry name" value="TPR_rpt"/>
</dbReference>
<dbReference type="Pfam" id="PF13174">
    <property type="entry name" value="TPR_6"/>
    <property type="match status" value="1"/>
</dbReference>
<evidence type="ECO:0000259" key="2">
    <source>
        <dbReference type="Pfam" id="PF01464"/>
    </source>
</evidence>
<dbReference type="Proteomes" id="UP001526426">
    <property type="component" value="Unassembled WGS sequence"/>
</dbReference>
<accession>A0ABT3LBM2</accession>
<dbReference type="SMART" id="SM00028">
    <property type="entry name" value="TPR"/>
    <property type="match status" value="3"/>
</dbReference>
<proteinExistence type="predicted"/>
<organism evidence="3 4">
    <name type="scientific">Spirulina subsalsa FACHB-351</name>
    <dbReference type="NCBI Taxonomy" id="234711"/>
    <lineage>
        <taxon>Bacteria</taxon>
        <taxon>Bacillati</taxon>
        <taxon>Cyanobacteriota</taxon>
        <taxon>Cyanophyceae</taxon>
        <taxon>Spirulinales</taxon>
        <taxon>Spirulinaceae</taxon>
        <taxon>Spirulina</taxon>
    </lineage>
</organism>
<protein>
    <submittedName>
        <fullName evidence="3">Transglycosylase SLT domain-containing protein</fullName>
    </submittedName>
</protein>
<comment type="caution">
    <text evidence="3">The sequence shown here is derived from an EMBL/GenBank/DDBJ whole genome shotgun (WGS) entry which is preliminary data.</text>
</comment>
<evidence type="ECO:0000313" key="4">
    <source>
        <dbReference type="Proteomes" id="UP001526426"/>
    </source>
</evidence>
<gene>
    <name evidence="3" type="ORF">K4A83_21920</name>
</gene>
<dbReference type="RefSeq" id="WP_265266840.1">
    <property type="nucleotide sequence ID" value="NZ_JAIHOM010000202.1"/>
</dbReference>
<dbReference type="InterPro" id="IPR008258">
    <property type="entry name" value="Transglycosylase_SLT_dom_1"/>
</dbReference>
<dbReference type="InterPro" id="IPR023346">
    <property type="entry name" value="Lysozyme-like_dom_sf"/>
</dbReference>
<dbReference type="InterPro" id="IPR008939">
    <property type="entry name" value="Lytic_TGlycosylase_superhlx_U"/>
</dbReference>
<dbReference type="PANTHER" id="PTHR37423:SF5">
    <property type="entry name" value="SOLUBLE LYTIC MUREIN TRANSGLYCOSYLASE"/>
    <property type="match status" value="1"/>
</dbReference>
<dbReference type="PANTHER" id="PTHR37423">
    <property type="entry name" value="SOLUBLE LYTIC MUREIN TRANSGLYCOSYLASE-RELATED"/>
    <property type="match status" value="1"/>
</dbReference>
<name>A0ABT3LBM2_9CYAN</name>
<feature type="domain" description="Transglycosylase SLT" evidence="2">
    <location>
        <begin position="574"/>
        <end position="683"/>
    </location>
</feature>
<dbReference type="Gene3D" id="1.10.530.10">
    <property type="match status" value="1"/>
</dbReference>
<dbReference type="Pfam" id="PF01464">
    <property type="entry name" value="SLT"/>
    <property type="match status" value="1"/>
</dbReference>
<dbReference type="SUPFAM" id="SSF53955">
    <property type="entry name" value="Lysozyme-like"/>
    <property type="match status" value="1"/>
</dbReference>
<sequence length="725" mass="83215">MLKGRTIQTVLTVSSGVLIVGLVGATVFVGQQQGWLTQLERWVMNTTGGSANLSRKPNDEQSEVLPLALLPMEERLPRLEELANGAPSYERSRARFMLASDWIEQGEGGRAIRTLDGLDLDYSLLGPWVLLKRARAYELTNDLNRSKETLQKLLETYPESLAVGEALYVLGRYDEDYWERAIAEHPQHPLTHQLVREKLEGNRDQPELLLFLAHNTPDSERMSEIRDYLVQRFSDQLTPEDWEVIGFGYWQQWEYGKAASAYSRATRTPETLFRTARGREIAGNAIAARIDYQQLVSEFPDSREAGQALLRLAASSPPQEAIAFLDQAIANYPDQAAEALINKANILEQQGARTSAAQARQSVLNQYPQSEAASRYRWERAKAFSSQGNYIEAWRWARPIAINTPNSSLAPRAAFWVGKWASRVNRTEDAESAYQYVLEQHPESYYAWRSAVLLGWDVGDFTTVRPKSPEIVTPTFYPHPPAGSEAFRELYQLGQYNDAWKLWQAEMGNRRDKTVDEQFTQGLILQTQGKYLDGINAIWNLTQRDTPEEREEWQALRQESMYWKTLFPLPYSELILEWSEARNLNPFLVFSLIRQESRFEKEIRSSAGALGLMQVMPDTGRWIAEQISFENYSLINPADNIKLGTWYLDYTHQRYNNNSLLAIASYNAGPGNVNQWVQRFGFDDPDVFVEQIPFPETKGYVESVFSNYWNYLRIYNPEIAQLMER</sequence>